<dbReference type="AlphaFoldDB" id="A0A2P2MQP4"/>
<protein>
    <submittedName>
        <fullName evidence="1">Uncharacterized protein</fullName>
    </submittedName>
</protein>
<dbReference type="EMBL" id="GGEC01052052">
    <property type="protein sequence ID" value="MBX32536.1"/>
    <property type="molecule type" value="Transcribed_RNA"/>
</dbReference>
<proteinExistence type="predicted"/>
<sequence>MDVWFLPIWQHFSFFKIKNCMTPAASSSQCYPIVLLHVDPIKTPNYTSG</sequence>
<organism evidence="1">
    <name type="scientific">Rhizophora mucronata</name>
    <name type="common">Asiatic mangrove</name>
    <dbReference type="NCBI Taxonomy" id="61149"/>
    <lineage>
        <taxon>Eukaryota</taxon>
        <taxon>Viridiplantae</taxon>
        <taxon>Streptophyta</taxon>
        <taxon>Embryophyta</taxon>
        <taxon>Tracheophyta</taxon>
        <taxon>Spermatophyta</taxon>
        <taxon>Magnoliopsida</taxon>
        <taxon>eudicotyledons</taxon>
        <taxon>Gunneridae</taxon>
        <taxon>Pentapetalae</taxon>
        <taxon>rosids</taxon>
        <taxon>fabids</taxon>
        <taxon>Malpighiales</taxon>
        <taxon>Rhizophoraceae</taxon>
        <taxon>Rhizophora</taxon>
    </lineage>
</organism>
<evidence type="ECO:0000313" key="1">
    <source>
        <dbReference type="EMBL" id="MBX32536.1"/>
    </source>
</evidence>
<reference evidence="1" key="1">
    <citation type="submission" date="2018-02" db="EMBL/GenBank/DDBJ databases">
        <title>Rhizophora mucronata_Transcriptome.</title>
        <authorList>
            <person name="Meera S.P."/>
            <person name="Sreeshan A."/>
            <person name="Augustine A."/>
        </authorList>
    </citation>
    <scope>NUCLEOTIDE SEQUENCE</scope>
    <source>
        <tissue evidence="1">Leaf</tissue>
    </source>
</reference>
<accession>A0A2P2MQP4</accession>
<name>A0A2P2MQP4_RHIMU</name>